<gene>
    <name evidence="2" type="ordered locus">BH0374</name>
</gene>
<evidence type="ECO:0000259" key="1">
    <source>
        <dbReference type="Pfam" id="PF03413"/>
    </source>
</evidence>
<protein>
    <submittedName>
        <fullName evidence="2">BH0374 protein</fullName>
    </submittedName>
</protein>
<keyword evidence="3" id="KW-1185">Reference proteome</keyword>
<name>Q9KFU7_HALH5</name>
<feature type="domain" description="PepSY" evidence="1">
    <location>
        <begin position="112"/>
        <end position="169"/>
    </location>
</feature>
<reference evidence="2 3" key="1">
    <citation type="journal article" date="2000" name="Nucleic Acids Res.">
        <title>Complete genome sequence of the alkaliphilic bacterium Bacillus halodurans and genomic sequence comparison with Bacillus subtilis.</title>
        <authorList>
            <person name="Takami H."/>
            <person name="Nakasone K."/>
            <person name="Takaki Y."/>
            <person name="Maeno G."/>
            <person name="Sasaki R."/>
            <person name="Masui N."/>
            <person name="Fuji F."/>
            <person name="Hirama C."/>
            <person name="Nakamura Y."/>
            <person name="Ogasawara N."/>
            <person name="Kuhara S."/>
            <person name="Horikoshi K."/>
        </authorList>
    </citation>
    <scope>NUCLEOTIDE SEQUENCE [LARGE SCALE GENOMIC DNA]</scope>
    <source>
        <strain evidence="3">ATCC BAA-125 / DSM 18197 / FERM 7344 / JCM 9153 / C-125</strain>
    </source>
</reference>
<evidence type="ECO:0000313" key="2">
    <source>
        <dbReference type="EMBL" id="BAB04093.1"/>
    </source>
</evidence>
<sequence length="172" mass="19440">MKRKRVMLIFVPLLLLFVGALCWLSFFNQDPSLASEAEVTELIQTQYEGSTIQSLTRQGTVYTVMIDHRLGIYELMLDGETRDVLSLQLITLHEEKGGDEEGPEEEPVSTMLTEEQAIAIAQQEVEGKVDDIELEEENGLHVYEIEIEVDDDTEATIVMNAYTGQILSVTWD</sequence>
<dbReference type="Proteomes" id="UP000001258">
    <property type="component" value="Chromosome"/>
</dbReference>
<dbReference type="PIR" id="F83696">
    <property type="entry name" value="F83696"/>
</dbReference>
<dbReference type="eggNOG" id="COG3212">
    <property type="taxonomic scope" value="Bacteria"/>
</dbReference>
<dbReference type="OrthoDB" id="2476750at2"/>
<dbReference type="AlphaFoldDB" id="Q9KFU7"/>
<dbReference type="KEGG" id="bha:BH0374"/>
<organism evidence="2 3">
    <name type="scientific">Halalkalibacterium halodurans (strain ATCC BAA-125 / DSM 18197 / FERM 7344 / JCM 9153 / C-125)</name>
    <name type="common">Bacillus halodurans</name>
    <dbReference type="NCBI Taxonomy" id="272558"/>
    <lineage>
        <taxon>Bacteria</taxon>
        <taxon>Bacillati</taxon>
        <taxon>Bacillota</taxon>
        <taxon>Bacilli</taxon>
        <taxon>Bacillales</taxon>
        <taxon>Bacillaceae</taxon>
        <taxon>Halalkalibacterium (ex Joshi et al. 2022)</taxon>
    </lineage>
</organism>
<dbReference type="InterPro" id="IPR025711">
    <property type="entry name" value="PepSY"/>
</dbReference>
<dbReference type="HOGENOM" id="CLU_1552207_0_0_9"/>
<dbReference type="EMBL" id="BA000004">
    <property type="protein sequence ID" value="BAB04093.1"/>
    <property type="molecule type" value="Genomic_DNA"/>
</dbReference>
<dbReference type="STRING" id="272558.gene:10726227"/>
<proteinExistence type="predicted"/>
<dbReference type="Pfam" id="PF03413">
    <property type="entry name" value="PepSY"/>
    <property type="match status" value="1"/>
</dbReference>
<dbReference type="RefSeq" id="WP_010896553.1">
    <property type="nucleotide sequence ID" value="NC_002570.2"/>
</dbReference>
<evidence type="ECO:0000313" key="3">
    <source>
        <dbReference type="Proteomes" id="UP000001258"/>
    </source>
</evidence>
<dbReference type="Gene3D" id="3.10.450.40">
    <property type="match status" value="1"/>
</dbReference>
<accession>Q9KFU7</accession>